<dbReference type="Gene3D" id="6.10.140.2220">
    <property type="match status" value="1"/>
</dbReference>
<evidence type="ECO:0000256" key="7">
    <source>
        <dbReference type="PROSITE-ProRule" id="PRU00134"/>
    </source>
</evidence>
<dbReference type="GO" id="GO:0008168">
    <property type="term" value="F:methyltransferase activity"/>
    <property type="evidence" value="ECO:0007669"/>
    <property type="project" value="UniProtKB-KW"/>
</dbReference>
<evidence type="ECO:0000256" key="1">
    <source>
        <dbReference type="ARBA" id="ARBA00022603"/>
    </source>
</evidence>
<dbReference type="GO" id="GO:0032259">
    <property type="term" value="P:methylation"/>
    <property type="evidence" value="ECO:0007669"/>
    <property type="project" value="UniProtKB-KW"/>
</dbReference>
<dbReference type="PANTHER" id="PTHR46165:SF6">
    <property type="entry name" value="SET AND MYND DOMAIN-CONTAINING PROTEIN 4-LIKE PROTEIN"/>
    <property type="match status" value="1"/>
</dbReference>
<organism evidence="9">
    <name type="scientific">Drosophila melanogaster</name>
    <name type="common">Fruit fly</name>
    <dbReference type="NCBI Taxonomy" id="7227"/>
    <lineage>
        <taxon>Eukaryota</taxon>
        <taxon>Metazoa</taxon>
        <taxon>Ecdysozoa</taxon>
        <taxon>Arthropoda</taxon>
        <taxon>Hexapoda</taxon>
        <taxon>Insecta</taxon>
        <taxon>Pterygota</taxon>
        <taxon>Neoptera</taxon>
        <taxon>Endopterygota</taxon>
        <taxon>Diptera</taxon>
        <taxon>Brachycera</taxon>
        <taxon>Muscomorpha</taxon>
        <taxon>Ephydroidea</taxon>
        <taxon>Drosophilidae</taxon>
        <taxon>Drosophila</taxon>
        <taxon>Sophophora</taxon>
    </lineage>
</organism>
<dbReference type="Pfam" id="PF01753">
    <property type="entry name" value="zf-MYND"/>
    <property type="match status" value="1"/>
</dbReference>
<dbReference type="SUPFAM" id="SSF144232">
    <property type="entry name" value="HIT/MYND zinc finger-like"/>
    <property type="match status" value="1"/>
</dbReference>
<keyword evidence="4" id="KW-0479">Metal-binding</keyword>
<dbReference type="PROSITE" id="PS50865">
    <property type="entry name" value="ZF_MYND_2"/>
    <property type="match status" value="1"/>
</dbReference>
<evidence type="ECO:0000259" key="8">
    <source>
        <dbReference type="PROSITE" id="PS50865"/>
    </source>
</evidence>
<feature type="domain" description="MYND-type" evidence="8">
    <location>
        <begin position="271"/>
        <end position="309"/>
    </location>
</feature>
<keyword evidence="1" id="KW-0489">Methyltransferase</keyword>
<evidence type="ECO:0000256" key="5">
    <source>
        <dbReference type="ARBA" id="ARBA00022771"/>
    </source>
</evidence>
<keyword evidence="5 7" id="KW-0863">Zinc-finger</keyword>
<dbReference type="VEuPathDB" id="VectorBase:FBgn0038470"/>
<dbReference type="ExpressionAtlas" id="G4LU64">
    <property type="expression patterns" value="baseline and differential"/>
</dbReference>
<evidence type="ECO:0000313" key="9">
    <source>
        <dbReference type="EMBL" id="AEQ62998.1"/>
    </source>
</evidence>
<protein>
    <submittedName>
        <fullName evidence="9">RE05389p1</fullName>
    </submittedName>
</protein>
<dbReference type="OrthoDB" id="62495at2759"/>
<dbReference type="InterPro" id="IPR046341">
    <property type="entry name" value="SET_dom_sf"/>
</dbReference>
<sequence>MHRIPLYMGSEPRPEASEYITMSEAMCPRNLIECELFLKILRKTTDKVFLDFSVVAEGCLNISKKCMNMKSPTVLKMTLQGLDEIICRAPSASPTCVDAIMARSVLYIKNNQNTTACNDLLYYESLDPALKTAEGTIISQILHCICLFVNREYEASKDKLSVVKGLIEDGTLADRSEVSPFLALIEQHEERINQARINVEFCKKVQTENFVPFKGFKLTRKIPFASQACDYSEKSIEKSGGVFASCDVPKGEIVLVENPVYFQFSAPFLNCELCGVHQQQLYTCDNCRYRSYCSKSCMKSDAEVHQYECYGYKIGLIPMLEANMLFRSFCEAGEYILPAIVDYAMDGGILSNPRDAWTFILEHAQEEEKTYNLVGELLATAPDYNLLTREKYTEIVTTAFRLSVFIYNDTRPAEKYFYLLALVKTDLITVMAAILLRLGGHVLLNSQRDNLCYRQREGIDAMNENNDEFENCGILPMPTDRISANVFSYYGVNAITDFVDCYNNVHDSLAEIEPEYPEKFSNDSPIFRFADRLHSICMQKYEIEAVEDLVSADTLPEQEINEILQIFNTSQRCQLLTNIAKYFQQFVYQYFHKIENTVQLKSTLCVTLKAFKQNCGTKNIKAIFLPNGKVVGVTAKKVHKGEELVICPDFARYRDQSRILDLARRGDFNFSTSIENEYENLEKMPSPEFVRHNKAFIAAIKKNLSAWIESRLDVNLQLNLTILYGTYNSFLALHCEEKDETRFLGVLKFSMFLALNGFLQHSTDNIVHFVELTETDDIHFKNIEIYRQSLCVIRCIIEQYINIMVNCPEVDSEYPKMVLVSSSFILKRLQIHAEALIDNEEASSLYMEYCTHHYKWKTVFNSFLTMPPDLKNFLVKSKK</sequence>
<dbReference type="InterPro" id="IPR002893">
    <property type="entry name" value="Znf_MYND"/>
</dbReference>
<evidence type="ECO:0000256" key="4">
    <source>
        <dbReference type="ARBA" id="ARBA00022723"/>
    </source>
</evidence>
<gene>
    <name evidence="9" type="primary">CG18213-RB</name>
</gene>
<dbReference type="PANTHER" id="PTHR46165">
    <property type="entry name" value="SET AND MYND DOMAIN-CONTAINING PROTEIN 4"/>
    <property type="match status" value="1"/>
</dbReference>
<name>G4LU64_DROME</name>
<dbReference type="Gene3D" id="2.170.270.10">
    <property type="entry name" value="SET domain"/>
    <property type="match status" value="1"/>
</dbReference>
<proteinExistence type="evidence at transcript level"/>
<keyword evidence="2" id="KW-0808">Transferase</keyword>
<evidence type="ECO:0000256" key="3">
    <source>
        <dbReference type="ARBA" id="ARBA00022691"/>
    </source>
</evidence>
<keyword evidence="6" id="KW-0862">Zinc</keyword>
<reference evidence="9" key="1">
    <citation type="submission" date="2011-10" db="EMBL/GenBank/DDBJ databases">
        <authorList>
            <person name="Carlson J."/>
            <person name="Booth B."/>
            <person name="Frise E."/>
            <person name="Park S."/>
            <person name="Wan K."/>
            <person name="Yu C."/>
            <person name="Celniker S."/>
        </authorList>
    </citation>
    <scope>NUCLEOTIDE SEQUENCE</scope>
    <source>
        <strain evidence="9">Berkeley</strain>
    </source>
</reference>
<accession>G4LU64</accession>
<evidence type="ECO:0000256" key="6">
    <source>
        <dbReference type="ARBA" id="ARBA00022833"/>
    </source>
</evidence>
<dbReference type="EMBL" id="BT132694">
    <property type="protein sequence ID" value="AEQ62998.1"/>
    <property type="molecule type" value="mRNA"/>
</dbReference>
<evidence type="ECO:0000256" key="2">
    <source>
        <dbReference type="ARBA" id="ARBA00022679"/>
    </source>
</evidence>
<dbReference type="AlphaFoldDB" id="G4LU64"/>
<dbReference type="InterPro" id="IPR052097">
    <property type="entry name" value="SET-MYND_domain_protein"/>
</dbReference>
<dbReference type="PROSITE" id="PS01360">
    <property type="entry name" value="ZF_MYND_1"/>
    <property type="match status" value="1"/>
</dbReference>
<keyword evidence="3" id="KW-0949">S-adenosyl-L-methionine</keyword>
<dbReference type="GO" id="GO:0008270">
    <property type="term" value="F:zinc ion binding"/>
    <property type="evidence" value="ECO:0007669"/>
    <property type="project" value="UniProtKB-KW"/>
</dbReference>